<dbReference type="Proteomes" id="UP000308600">
    <property type="component" value="Unassembled WGS sequence"/>
</dbReference>
<sequence>MAWEIWVLVLNAIGFNLVWNTRLSWAQTDGFTPGAVPLAVRSPYLNCWLDTTDATRLVWPSTWNNLPLGWAGYARVDGIAYQWMGAGGNPAIISSQKITPTRTIIEAKVGPVLLNVTYLSPLEPADLVLQSLPFSYFAVDVNSLDGAPHSVQLYSDITGDLVSANKSTIVQWNTTALEGVIYHQMQRLDNDNSNEEEIDEIAEGGTVYFAMQAGLGLSWSVQGDVDSRAQFQTSGDLGNITDSSWRAIQDRTPTMALAVDLGNILSSSSSVVWALGVVHNPSIDYTAETGPQERFPLFMSRYATMDETISAFASDYPAASNRAVSLEAKVLGDASAISPQYVDLVSLSTRQVFGALDITISQDRNGHWNTSDIKVFMKDIGFSQRVNSLDTIYAALPAFLYFNSTLPGLLLDPLIQYQGFWLEKNDYAASDLGSCHRTINHREILIFFLLDSASMLLIAHAHASFSGDGSLIFKYHGLLKRFAEYLATHALLPPAFESFGVSLKPNATNVAIKGIIALRAMAGISGALGRSSDSQRYEAMASSYAAQWHDLAVTQDRVMSTYDDPESWSMTYNLFSDRLLQIKVVDDTVFQKQDAFYQTLSSTGMWAPPYGLPVDSNAPSVAQSHWTMFAAAAAVNQTTRDTLINMVHVRATYGLMYTPNPVAYDPNSGAVDVQGGMASPAQGAIFAPLVLRQIPHTSFVDRSY</sequence>
<accession>A0ACD3B112</accession>
<gene>
    <name evidence="1" type="ORF">BDN72DRAFT_764462</name>
</gene>
<proteinExistence type="predicted"/>
<organism evidence="1 2">
    <name type="scientific">Pluteus cervinus</name>
    <dbReference type="NCBI Taxonomy" id="181527"/>
    <lineage>
        <taxon>Eukaryota</taxon>
        <taxon>Fungi</taxon>
        <taxon>Dikarya</taxon>
        <taxon>Basidiomycota</taxon>
        <taxon>Agaricomycotina</taxon>
        <taxon>Agaricomycetes</taxon>
        <taxon>Agaricomycetidae</taxon>
        <taxon>Agaricales</taxon>
        <taxon>Pluteineae</taxon>
        <taxon>Pluteaceae</taxon>
        <taxon>Pluteus</taxon>
    </lineage>
</organism>
<evidence type="ECO:0000313" key="1">
    <source>
        <dbReference type="EMBL" id="TFK71713.1"/>
    </source>
</evidence>
<name>A0ACD3B112_9AGAR</name>
<keyword evidence="2" id="KW-1185">Reference proteome</keyword>
<protein>
    <submittedName>
        <fullName evidence="1">DUF1793-domain-containing protein</fullName>
    </submittedName>
</protein>
<dbReference type="EMBL" id="ML208294">
    <property type="protein sequence ID" value="TFK71713.1"/>
    <property type="molecule type" value="Genomic_DNA"/>
</dbReference>
<reference evidence="1 2" key="1">
    <citation type="journal article" date="2019" name="Nat. Ecol. Evol.">
        <title>Megaphylogeny resolves global patterns of mushroom evolution.</title>
        <authorList>
            <person name="Varga T."/>
            <person name="Krizsan K."/>
            <person name="Foldi C."/>
            <person name="Dima B."/>
            <person name="Sanchez-Garcia M."/>
            <person name="Sanchez-Ramirez S."/>
            <person name="Szollosi G.J."/>
            <person name="Szarkandi J.G."/>
            <person name="Papp V."/>
            <person name="Albert L."/>
            <person name="Andreopoulos W."/>
            <person name="Angelini C."/>
            <person name="Antonin V."/>
            <person name="Barry K.W."/>
            <person name="Bougher N.L."/>
            <person name="Buchanan P."/>
            <person name="Buyck B."/>
            <person name="Bense V."/>
            <person name="Catcheside P."/>
            <person name="Chovatia M."/>
            <person name="Cooper J."/>
            <person name="Damon W."/>
            <person name="Desjardin D."/>
            <person name="Finy P."/>
            <person name="Geml J."/>
            <person name="Haridas S."/>
            <person name="Hughes K."/>
            <person name="Justo A."/>
            <person name="Karasinski D."/>
            <person name="Kautmanova I."/>
            <person name="Kiss B."/>
            <person name="Kocsube S."/>
            <person name="Kotiranta H."/>
            <person name="LaButti K.M."/>
            <person name="Lechner B.E."/>
            <person name="Liimatainen K."/>
            <person name="Lipzen A."/>
            <person name="Lukacs Z."/>
            <person name="Mihaltcheva S."/>
            <person name="Morgado L.N."/>
            <person name="Niskanen T."/>
            <person name="Noordeloos M.E."/>
            <person name="Ohm R.A."/>
            <person name="Ortiz-Santana B."/>
            <person name="Ovrebo C."/>
            <person name="Racz N."/>
            <person name="Riley R."/>
            <person name="Savchenko A."/>
            <person name="Shiryaev A."/>
            <person name="Soop K."/>
            <person name="Spirin V."/>
            <person name="Szebenyi C."/>
            <person name="Tomsovsky M."/>
            <person name="Tulloss R.E."/>
            <person name="Uehling J."/>
            <person name="Grigoriev I.V."/>
            <person name="Vagvolgyi C."/>
            <person name="Papp T."/>
            <person name="Martin F.M."/>
            <person name="Miettinen O."/>
            <person name="Hibbett D.S."/>
            <person name="Nagy L.G."/>
        </authorList>
    </citation>
    <scope>NUCLEOTIDE SEQUENCE [LARGE SCALE GENOMIC DNA]</scope>
    <source>
        <strain evidence="1 2">NL-1719</strain>
    </source>
</reference>
<evidence type="ECO:0000313" key="2">
    <source>
        <dbReference type="Proteomes" id="UP000308600"/>
    </source>
</evidence>